<feature type="compositionally biased region" description="Low complexity" evidence="1">
    <location>
        <begin position="44"/>
        <end position="57"/>
    </location>
</feature>
<name>A0AAI9YDA5_9PEZI</name>
<comment type="caution">
    <text evidence="2">The sequence shown here is derived from an EMBL/GenBank/DDBJ whole genome shotgun (WGS) entry which is preliminary data.</text>
</comment>
<dbReference type="EMBL" id="MPDP01000003">
    <property type="protein sequence ID" value="KAK1498451.1"/>
    <property type="molecule type" value="Genomic_DNA"/>
</dbReference>
<dbReference type="Proteomes" id="UP001239213">
    <property type="component" value="Unassembled WGS sequence"/>
</dbReference>
<reference evidence="2" key="1">
    <citation type="submission" date="2016-11" db="EMBL/GenBank/DDBJ databases">
        <title>The genome sequence of Colletotrichum cuscutae.</title>
        <authorList>
            <person name="Baroncelli R."/>
        </authorList>
    </citation>
    <scope>NUCLEOTIDE SEQUENCE</scope>
    <source>
        <strain evidence="2">IMI 304802</strain>
    </source>
</reference>
<evidence type="ECO:0000256" key="1">
    <source>
        <dbReference type="SAM" id="MobiDB-lite"/>
    </source>
</evidence>
<keyword evidence="3" id="KW-1185">Reference proteome</keyword>
<sequence>MPTSPMPDTSKRFKHTKKWKRKRNDKSQEHTHPDVPESGSDPHLPLALSHSGALALSMRAPPVCPPGTSRRPYPKPRAVTRARPGPSSRAEEEIAADRRTLVIRSAHACVCMQRCSPDFTVSGLLESGTQA</sequence>
<feature type="region of interest" description="Disordered" evidence="1">
    <location>
        <begin position="1"/>
        <end position="93"/>
    </location>
</feature>
<evidence type="ECO:0000313" key="3">
    <source>
        <dbReference type="Proteomes" id="UP001239213"/>
    </source>
</evidence>
<feature type="compositionally biased region" description="Basic residues" evidence="1">
    <location>
        <begin position="12"/>
        <end position="24"/>
    </location>
</feature>
<protein>
    <submittedName>
        <fullName evidence="2">Uncharacterized protein</fullName>
    </submittedName>
</protein>
<accession>A0AAI9YDA5</accession>
<feature type="compositionally biased region" description="Basic and acidic residues" evidence="1">
    <location>
        <begin position="25"/>
        <end position="35"/>
    </location>
</feature>
<evidence type="ECO:0000313" key="2">
    <source>
        <dbReference type="EMBL" id="KAK1498451.1"/>
    </source>
</evidence>
<proteinExistence type="predicted"/>
<gene>
    <name evidence="2" type="ORF">CCUS01_12809</name>
</gene>
<organism evidence="2 3">
    <name type="scientific">Colletotrichum cuscutae</name>
    <dbReference type="NCBI Taxonomy" id="1209917"/>
    <lineage>
        <taxon>Eukaryota</taxon>
        <taxon>Fungi</taxon>
        <taxon>Dikarya</taxon>
        <taxon>Ascomycota</taxon>
        <taxon>Pezizomycotina</taxon>
        <taxon>Sordariomycetes</taxon>
        <taxon>Hypocreomycetidae</taxon>
        <taxon>Glomerellales</taxon>
        <taxon>Glomerellaceae</taxon>
        <taxon>Colletotrichum</taxon>
        <taxon>Colletotrichum acutatum species complex</taxon>
    </lineage>
</organism>
<dbReference type="AlphaFoldDB" id="A0AAI9YDA5"/>